<dbReference type="PANTHER" id="PTHR23504">
    <property type="entry name" value="MAJOR FACILITATOR SUPERFAMILY DOMAIN-CONTAINING PROTEIN 10"/>
    <property type="match status" value="1"/>
</dbReference>
<evidence type="ECO:0000256" key="3">
    <source>
        <dbReference type="ARBA" id="ARBA00022692"/>
    </source>
</evidence>
<dbReference type="InterPro" id="IPR011701">
    <property type="entry name" value="MFS"/>
</dbReference>
<dbReference type="GO" id="GO:0016020">
    <property type="term" value="C:membrane"/>
    <property type="evidence" value="ECO:0007669"/>
    <property type="project" value="UniProtKB-SubCell"/>
</dbReference>
<evidence type="ECO:0000256" key="1">
    <source>
        <dbReference type="ARBA" id="ARBA00004141"/>
    </source>
</evidence>
<keyword evidence="2" id="KW-0813">Transport</keyword>
<evidence type="ECO:0000256" key="2">
    <source>
        <dbReference type="ARBA" id="ARBA00022448"/>
    </source>
</evidence>
<accession>A0AA38JE31</accession>
<dbReference type="InterPro" id="IPR036259">
    <property type="entry name" value="MFS_trans_sf"/>
</dbReference>
<dbReference type="Gene3D" id="1.20.1250.20">
    <property type="entry name" value="MFS general substrate transporter like domains"/>
    <property type="match status" value="1"/>
</dbReference>
<evidence type="ECO:0000256" key="5">
    <source>
        <dbReference type="ARBA" id="ARBA00023136"/>
    </source>
</evidence>
<reference evidence="7" key="1">
    <citation type="submission" date="2022-08" db="EMBL/GenBank/DDBJ databases">
        <authorList>
            <consortium name="DOE Joint Genome Institute"/>
            <person name="Min B."/>
            <person name="Sierra-Patev S."/>
            <person name="Naranjo-Ortiz M."/>
            <person name="Looney B."/>
            <person name="Konkel Z."/>
            <person name="Slot J.C."/>
            <person name="Sakamoto Y."/>
            <person name="Steenwyk J.L."/>
            <person name="Rokas A."/>
            <person name="Carro J."/>
            <person name="Camarero S."/>
            <person name="Ferreira P."/>
            <person name="Molpeceres G."/>
            <person name="Ruiz-duenas F.J."/>
            <person name="Serrano A."/>
            <person name="Henrissat B."/>
            <person name="Drula E."/>
            <person name="Hughes K.W."/>
            <person name="Mata J.L."/>
            <person name="Ishikawa N.K."/>
            <person name="Vargas-Isla R."/>
            <person name="Ushijima S."/>
            <person name="Smith C.A."/>
            <person name="Ahrendt S."/>
            <person name="Andreopoulos W."/>
            <person name="He G."/>
            <person name="LaButti K."/>
            <person name="Lipzen A."/>
            <person name="Ng V."/>
            <person name="Riley R."/>
            <person name="Sandor L."/>
            <person name="Barry K."/>
            <person name="Martinez A.T."/>
            <person name="Xiao Y."/>
            <person name="Gibbons J.G."/>
            <person name="Terashima K."/>
            <person name="Hibbett D.S."/>
            <person name="Grigoriev I.V."/>
        </authorList>
    </citation>
    <scope>NUCLEOTIDE SEQUENCE</scope>
    <source>
        <strain evidence="7">ET3784</strain>
    </source>
</reference>
<evidence type="ECO:0000313" key="7">
    <source>
        <dbReference type="EMBL" id="KAJ3725659.1"/>
    </source>
</evidence>
<keyword evidence="8" id="KW-1185">Reference proteome</keyword>
<gene>
    <name evidence="7" type="ORF">DFJ43DRAFT_1002418</name>
</gene>
<feature type="transmembrane region" description="Helical" evidence="6">
    <location>
        <begin position="67"/>
        <end position="88"/>
    </location>
</feature>
<dbReference type="GO" id="GO:0022857">
    <property type="term" value="F:transmembrane transporter activity"/>
    <property type="evidence" value="ECO:0007669"/>
    <property type="project" value="InterPro"/>
</dbReference>
<comment type="subcellular location">
    <subcellularLocation>
        <location evidence="1">Membrane</location>
        <topology evidence="1">Multi-pass membrane protein</topology>
    </subcellularLocation>
</comment>
<protein>
    <recommendedName>
        <fullName evidence="9">Major facilitator superfamily (MFS) profile domain-containing protein</fullName>
    </recommendedName>
</protein>
<evidence type="ECO:0008006" key="9">
    <source>
        <dbReference type="Google" id="ProtNLM"/>
    </source>
</evidence>
<evidence type="ECO:0000256" key="4">
    <source>
        <dbReference type="ARBA" id="ARBA00022989"/>
    </source>
</evidence>
<comment type="caution">
    <text evidence="7">The sequence shown here is derived from an EMBL/GenBank/DDBJ whole genome shotgun (WGS) entry which is preliminary data.</text>
</comment>
<feature type="transmembrane region" description="Helical" evidence="6">
    <location>
        <begin position="100"/>
        <end position="119"/>
    </location>
</feature>
<dbReference type="SUPFAM" id="SSF103473">
    <property type="entry name" value="MFS general substrate transporter"/>
    <property type="match status" value="1"/>
</dbReference>
<keyword evidence="4 6" id="KW-1133">Transmembrane helix</keyword>
<sequence length="156" mass="18137">MSPQVDEETPLLQVQQHKPERTPLPWFQFTIVLFLQLAEPLTSQVIYPFLPQLIRDIGITQGDETRVGHYVGLLQSLFFLTQAMTVHWSRISDRIGRKPVILFFFFFFFFFFFCILFIHRCAVAYSSVKSSVNVLFVFRILCGCIPPTNVVPLEDT</sequence>
<organism evidence="7 8">
    <name type="scientific">Lentinula guzmanii</name>
    <dbReference type="NCBI Taxonomy" id="2804957"/>
    <lineage>
        <taxon>Eukaryota</taxon>
        <taxon>Fungi</taxon>
        <taxon>Dikarya</taxon>
        <taxon>Basidiomycota</taxon>
        <taxon>Agaricomycotina</taxon>
        <taxon>Agaricomycetes</taxon>
        <taxon>Agaricomycetidae</taxon>
        <taxon>Agaricales</taxon>
        <taxon>Marasmiineae</taxon>
        <taxon>Omphalotaceae</taxon>
        <taxon>Lentinula</taxon>
    </lineage>
</organism>
<name>A0AA38JE31_9AGAR</name>
<dbReference type="EMBL" id="JANVFO010000045">
    <property type="protein sequence ID" value="KAJ3725659.1"/>
    <property type="molecule type" value="Genomic_DNA"/>
</dbReference>
<dbReference type="PANTHER" id="PTHR23504:SF15">
    <property type="entry name" value="MAJOR FACILITATOR SUPERFAMILY (MFS) PROFILE DOMAIN-CONTAINING PROTEIN"/>
    <property type="match status" value="1"/>
</dbReference>
<evidence type="ECO:0000256" key="6">
    <source>
        <dbReference type="SAM" id="Phobius"/>
    </source>
</evidence>
<keyword evidence="5 6" id="KW-0472">Membrane</keyword>
<dbReference type="Pfam" id="PF07690">
    <property type="entry name" value="MFS_1"/>
    <property type="match status" value="1"/>
</dbReference>
<dbReference type="AlphaFoldDB" id="A0AA38JE31"/>
<keyword evidence="3 6" id="KW-0812">Transmembrane</keyword>
<reference evidence="7" key="2">
    <citation type="journal article" date="2023" name="Proc. Natl. Acad. Sci. U.S.A.">
        <title>A global phylogenomic analysis of the shiitake genus Lentinula.</title>
        <authorList>
            <person name="Sierra-Patev S."/>
            <person name="Min B."/>
            <person name="Naranjo-Ortiz M."/>
            <person name="Looney B."/>
            <person name="Konkel Z."/>
            <person name="Slot J.C."/>
            <person name="Sakamoto Y."/>
            <person name="Steenwyk J.L."/>
            <person name="Rokas A."/>
            <person name="Carro J."/>
            <person name="Camarero S."/>
            <person name="Ferreira P."/>
            <person name="Molpeceres G."/>
            <person name="Ruiz-Duenas F.J."/>
            <person name="Serrano A."/>
            <person name="Henrissat B."/>
            <person name="Drula E."/>
            <person name="Hughes K.W."/>
            <person name="Mata J.L."/>
            <person name="Ishikawa N.K."/>
            <person name="Vargas-Isla R."/>
            <person name="Ushijima S."/>
            <person name="Smith C.A."/>
            <person name="Donoghue J."/>
            <person name="Ahrendt S."/>
            <person name="Andreopoulos W."/>
            <person name="He G."/>
            <person name="LaButti K."/>
            <person name="Lipzen A."/>
            <person name="Ng V."/>
            <person name="Riley R."/>
            <person name="Sandor L."/>
            <person name="Barry K."/>
            <person name="Martinez A.T."/>
            <person name="Xiao Y."/>
            <person name="Gibbons J.G."/>
            <person name="Terashima K."/>
            <person name="Grigoriev I.V."/>
            <person name="Hibbett D."/>
        </authorList>
    </citation>
    <scope>NUCLEOTIDE SEQUENCE</scope>
    <source>
        <strain evidence="7">ET3784</strain>
    </source>
</reference>
<evidence type="ECO:0000313" key="8">
    <source>
        <dbReference type="Proteomes" id="UP001176059"/>
    </source>
</evidence>
<proteinExistence type="predicted"/>
<dbReference type="Proteomes" id="UP001176059">
    <property type="component" value="Unassembled WGS sequence"/>
</dbReference>